<evidence type="ECO:0000256" key="1">
    <source>
        <dbReference type="SAM" id="SignalP"/>
    </source>
</evidence>
<reference evidence="3" key="1">
    <citation type="submission" date="2020-08" db="EMBL/GenBank/DDBJ databases">
        <title>Lacibacter sp. S13-6-6 genome sequencing.</title>
        <authorList>
            <person name="Jin L."/>
        </authorList>
    </citation>
    <scope>NUCLEOTIDE SEQUENCE [LARGE SCALE GENOMIC DNA]</scope>
    <source>
        <strain evidence="3">S13-6-6</strain>
    </source>
</reference>
<accession>A0A7G5XGZ0</accession>
<protein>
    <submittedName>
        <fullName evidence="2">Uncharacterized protein</fullName>
    </submittedName>
</protein>
<sequence>MKPAILSLLLLFTSVANAQFNELVLRKNGIAKKRYAEGATITLQTKLGLRYTGTIYLIQNDSIYFLGGGIHKRDVAIVFKKQKKKHRIIPFNTQAFLYSNLGIPLFTAGLVISGEPFLNSAISGVALVYIPVLLYNAQQLIFNGNKKYRIGNKYDLQVLDLYPSEKLPEKKQ</sequence>
<dbReference type="KEGG" id="lacs:H4075_00675"/>
<dbReference type="AlphaFoldDB" id="A0A7G5XGZ0"/>
<dbReference type="Proteomes" id="UP000515344">
    <property type="component" value="Chromosome"/>
</dbReference>
<feature type="signal peptide" evidence="1">
    <location>
        <begin position="1"/>
        <end position="18"/>
    </location>
</feature>
<feature type="chain" id="PRO_5029022026" evidence="1">
    <location>
        <begin position="19"/>
        <end position="172"/>
    </location>
</feature>
<name>A0A7G5XGZ0_9BACT</name>
<dbReference type="EMBL" id="CP060007">
    <property type="protein sequence ID" value="QNA44743.1"/>
    <property type="molecule type" value="Genomic_DNA"/>
</dbReference>
<gene>
    <name evidence="2" type="ORF">H4075_00675</name>
</gene>
<dbReference type="RefSeq" id="WP_182803197.1">
    <property type="nucleotide sequence ID" value="NZ_CP060007.1"/>
</dbReference>
<organism evidence="2 3">
    <name type="scientific">Lacibacter sediminis</name>
    <dbReference type="NCBI Taxonomy" id="2760713"/>
    <lineage>
        <taxon>Bacteria</taxon>
        <taxon>Pseudomonadati</taxon>
        <taxon>Bacteroidota</taxon>
        <taxon>Chitinophagia</taxon>
        <taxon>Chitinophagales</taxon>
        <taxon>Chitinophagaceae</taxon>
        <taxon>Lacibacter</taxon>
    </lineage>
</organism>
<keyword evidence="1" id="KW-0732">Signal</keyword>
<keyword evidence="3" id="KW-1185">Reference proteome</keyword>
<proteinExistence type="predicted"/>
<evidence type="ECO:0000313" key="3">
    <source>
        <dbReference type="Proteomes" id="UP000515344"/>
    </source>
</evidence>
<evidence type="ECO:0000313" key="2">
    <source>
        <dbReference type="EMBL" id="QNA44743.1"/>
    </source>
</evidence>